<proteinExistence type="inferred from homology"/>
<dbReference type="PANTHER" id="PTHR42996">
    <property type="entry name" value="PHOSPHATE-BINDING PROTEIN PSTS"/>
    <property type="match status" value="1"/>
</dbReference>
<dbReference type="NCBIfam" id="TIGR00975">
    <property type="entry name" value="3a0107s03"/>
    <property type="match status" value="1"/>
</dbReference>
<comment type="caution">
    <text evidence="8">The sequence shown here is derived from an EMBL/GenBank/DDBJ whole genome shotgun (WGS) entry which is preliminary data.</text>
</comment>
<name>A0ABP8X7X5_9PSEU</name>
<keyword evidence="9" id="KW-1185">Reference proteome</keyword>
<dbReference type="PANTHER" id="PTHR42996:SF1">
    <property type="entry name" value="PHOSPHATE-BINDING PROTEIN PSTS"/>
    <property type="match status" value="1"/>
</dbReference>
<evidence type="ECO:0000256" key="5">
    <source>
        <dbReference type="SAM" id="MobiDB-lite"/>
    </source>
</evidence>
<evidence type="ECO:0000259" key="7">
    <source>
        <dbReference type="Pfam" id="PF12849"/>
    </source>
</evidence>
<gene>
    <name evidence="8" type="primary">pstS</name>
    <name evidence="8" type="ORF">GCM10023215_46590</name>
</gene>
<feature type="chain" id="PRO_5045279750" description="Phosphate-binding protein" evidence="6">
    <location>
        <begin position="26"/>
        <end position="371"/>
    </location>
</feature>
<evidence type="ECO:0000313" key="9">
    <source>
        <dbReference type="Proteomes" id="UP001500325"/>
    </source>
</evidence>
<dbReference type="InterPro" id="IPR005673">
    <property type="entry name" value="ABC_phos-bd_PstS"/>
</dbReference>
<comment type="similarity">
    <text evidence="1 4">Belongs to the PstS family.</text>
</comment>
<evidence type="ECO:0000256" key="3">
    <source>
        <dbReference type="ARBA" id="ARBA00022592"/>
    </source>
</evidence>
<evidence type="ECO:0000256" key="6">
    <source>
        <dbReference type="SAM" id="SignalP"/>
    </source>
</evidence>
<dbReference type="Gene3D" id="3.40.190.10">
    <property type="entry name" value="Periplasmic binding protein-like II"/>
    <property type="match status" value="2"/>
</dbReference>
<dbReference type="PIRSF" id="PIRSF002756">
    <property type="entry name" value="PstS"/>
    <property type="match status" value="1"/>
</dbReference>
<dbReference type="CDD" id="cd13565">
    <property type="entry name" value="PBP2_PstS"/>
    <property type="match status" value="1"/>
</dbReference>
<dbReference type="InterPro" id="IPR024370">
    <property type="entry name" value="PBP_domain"/>
</dbReference>
<feature type="region of interest" description="Disordered" evidence="5">
    <location>
        <begin position="172"/>
        <end position="193"/>
    </location>
</feature>
<dbReference type="InterPro" id="IPR050962">
    <property type="entry name" value="Phosphate-bind_PstS"/>
</dbReference>
<accession>A0ABP8X7X5</accession>
<evidence type="ECO:0000313" key="8">
    <source>
        <dbReference type="EMBL" id="GAA4702140.1"/>
    </source>
</evidence>
<keyword evidence="2 4" id="KW-0813">Transport</keyword>
<dbReference type="PROSITE" id="PS51257">
    <property type="entry name" value="PROKAR_LIPOPROTEIN"/>
    <property type="match status" value="1"/>
</dbReference>
<keyword evidence="6" id="KW-0732">Signal</keyword>
<keyword evidence="3 4" id="KW-0592">Phosphate transport</keyword>
<evidence type="ECO:0000256" key="1">
    <source>
        <dbReference type="ARBA" id="ARBA00008725"/>
    </source>
</evidence>
<feature type="signal peptide" evidence="6">
    <location>
        <begin position="1"/>
        <end position="25"/>
    </location>
</feature>
<feature type="compositionally biased region" description="Polar residues" evidence="5">
    <location>
        <begin position="177"/>
        <end position="193"/>
    </location>
</feature>
<evidence type="ECO:0000256" key="2">
    <source>
        <dbReference type="ARBA" id="ARBA00022448"/>
    </source>
</evidence>
<dbReference type="Proteomes" id="UP001500325">
    <property type="component" value="Unassembled WGS sequence"/>
</dbReference>
<dbReference type="SUPFAM" id="SSF53850">
    <property type="entry name" value="Periplasmic binding protein-like II"/>
    <property type="match status" value="1"/>
</dbReference>
<sequence>MKTKRPKRARIAAVGLAASGAIVLAGCGAANEGSSAGGASSAPSANVSGTISGAGASSQQAAMQAWIAGFTGANPDATVNYDPVGSGGGRTQFVEGGTAFAGSDAYLKDQQLEQARTRCGGSVIEVPNYVSPIAVVYKLDGVSNLNLAPATIAGIFDRKITTWNAPEIAADNPGVTLPNTPITPVNRSDESGTTENFTEYLSAAAPQAWPHEPDGNWPVQGGEAAQGTSGVIGAVSGGNGTIGYADASQAGQLGKVNVKVGNDYVGPTPEAAAKILEESQRVEGQGDTSFAFELNRTTTEAGTYPIVLVSYLIACPQYSDVAQANLVKAFMGYVVSADGQQAAAQAAGSAPLSDTLRQQITPVIDGIKASG</sequence>
<dbReference type="RefSeq" id="WP_345382857.1">
    <property type="nucleotide sequence ID" value="NZ_BAABIC010000017.1"/>
</dbReference>
<reference evidence="9" key="1">
    <citation type="journal article" date="2019" name="Int. J. Syst. Evol. Microbiol.">
        <title>The Global Catalogue of Microorganisms (GCM) 10K type strain sequencing project: providing services to taxonomists for standard genome sequencing and annotation.</title>
        <authorList>
            <consortium name="The Broad Institute Genomics Platform"/>
            <consortium name="The Broad Institute Genome Sequencing Center for Infectious Disease"/>
            <person name="Wu L."/>
            <person name="Ma J."/>
        </authorList>
    </citation>
    <scope>NUCLEOTIDE SEQUENCE [LARGE SCALE GENOMIC DNA]</scope>
    <source>
        <strain evidence="9">JCM 18055</strain>
    </source>
</reference>
<dbReference type="EMBL" id="BAABIC010000017">
    <property type="protein sequence ID" value="GAA4702140.1"/>
    <property type="molecule type" value="Genomic_DNA"/>
</dbReference>
<evidence type="ECO:0000256" key="4">
    <source>
        <dbReference type="PIRNR" id="PIRNR002756"/>
    </source>
</evidence>
<feature type="domain" description="PBP" evidence="7">
    <location>
        <begin position="41"/>
        <end position="337"/>
    </location>
</feature>
<protein>
    <recommendedName>
        <fullName evidence="4">Phosphate-binding protein</fullName>
    </recommendedName>
</protein>
<organism evidence="8 9">
    <name type="scientific">Pseudonocardia yuanmonensis</name>
    <dbReference type="NCBI Taxonomy" id="1095914"/>
    <lineage>
        <taxon>Bacteria</taxon>
        <taxon>Bacillati</taxon>
        <taxon>Actinomycetota</taxon>
        <taxon>Actinomycetes</taxon>
        <taxon>Pseudonocardiales</taxon>
        <taxon>Pseudonocardiaceae</taxon>
        <taxon>Pseudonocardia</taxon>
    </lineage>
</organism>
<dbReference type="Pfam" id="PF12849">
    <property type="entry name" value="PBP_like_2"/>
    <property type="match status" value="1"/>
</dbReference>